<keyword evidence="2" id="KW-1015">Disulfide bond</keyword>
<proteinExistence type="predicted"/>
<keyword evidence="1" id="KW-0732">Signal</keyword>
<dbReference type="InterPro" id="IPR029062">
    <property type="entry name" value="Class_I_gatase-like"/>
</dbReference>
<dbReference type="Gene3D" id="2.60.120.200">
    <property type="match status" value="1"/>
</dbReference>
<evidence type="ECO:0000256" key="2">
    <source>
        <dbReference type="ARBA" id="ARBA00023157"/>
    </source>
</evidence>
<protein>
    <recommendedName>
        <fullName evidence="3">LamG-like jellyroll fold domain-containing protein</fullName>
    </recommendedName>
</protein>
<dbReference type="InterPro" id="IPR006558">
    <property type="entry name" value="LamG-like"/>
</dbReference>
<evidence type="ECO:0000259" key="3">
    <source>
        <dbReference type="SMART" id="SM00560"/>
    </source>
</evidence>
<dbReference type="SMART" id="SM00560">
    <property type="entry name" value="LamGL"/>
    <property type="match status" value="1"/>
</dbReference>
<dbReference type="Pfam" id="PF13385">
    <property type="entry name" value="Laminin_G_3"/>
    <property type="match status" value="1"/>
</dbReference>
<name>A0A381XGK5_9ZZZZ</name>
<accession>A0A381XGK5</accession>
<dbReference type="EMBL" id="UINC01015100">
    <property type="protein sequence ID" value="SVA63849.1"/>
    <property type="molecule type" value="Genomic_DNA"/>
</dbReference>
<evidence type="ECO:0000256" key="1">
    <source>
        <dbReference type="ARBA" id="ARBA00022729"/>
    </source>
</evidence>
<evidence type="ECO:0000313" key="4">
    <source>
        <dbReference type="EMBL" id="SVA63849.1"/>
    </source>
</evidence>
<sequence length="781" mass="85333">MIVLALDAVQPVCRAATAHKAIELQGLHAYADRESVPAGETIRFHVSSRVPYRFGVSRLGLQVDERASDETIFLADKESPARVQPIHPGSYVRVKNGLPADAELSALTLECWVRPWKLTPWQGILTQHDYPDRCGFGLFLDAGGRAVFSIGSGGAYDGGSLVTGPKLNLRQWHHLVGVWDAEAKIATIWVDGKRAAEWQAPDNLPPRKAGPAGLQIGAYSERGVTGRFFDGDIAMPAIYTRALAEDEIAARLAKRGLEAPDLGDPAITAFWPLDEERGSSVADASGNRRDGQIVNLGTWMIGGPSFDGGSVGRYDKSYDPRTDLNRGHGLRLASDDLYDCGWAATEVFRVPKNARSGIYAAWFGFELEGMPHRYPVTFVVNKAKGAPKAPLVLMCSTTTWRAYGGTPFAKNVPDETRNWPTGGQPNDPSNPPAYCFYRDHAHGQPTYKLGLRMPWPVAGPGVRYSAPGVGYSHLMRGERFTHVWLEKQGYDFDVITNLDLHRDPVLLDGYKALIINGHDEYWSARMYDGLDRYLQNGGAAAVLSGNTMFWRISVDDELGAIECRKFGPNIGGRALASVGEIYHSADGKRGSLMRNCGHPPWRNIGLECSGWWGGADNGLYAVKAPTHFLFNKPEQVGFADRVVFGGAKSGHRRACGHEGDIRLSSYAPPTGPVPAGAFLPKEPAGIETIASLQRDNARVLDYFARFGQQKTGTLVDMIYWERPQGGTVFNAGAIGFGWALDADPKLTKLLRNVLHHLAGVTARTPYTTRSGSIRQNKPKGL</sequence>
<reference evidence="4" key="1">
    <citation type="submission" date="2018-05" db="EMBL/GenBank/DDBJ databases">
        <authorList>
            <person name="Lanie J.A."/>
            <person name="Ng W.-L."/>
            <person name="Kazmierczak K.M."/>
            <person name="Andrzejewski T.M."/>
            <person name="Davidsen T.M."/>
            <person name="Wayne K.J."/>
            <person name="Tettelin H."/>
            <person name="Glass J.I."/>
            <person name="Rusch D."/>
            <person name="Podicherti R."/>
            <person name="Tsui H.-C.T."/>
            <person name="Winkler M.E."/>
        </authorList>
    </citation>
    <scope>NUCLEOTIDE SEQUENCE</scope>
</reference>
<dbReference type="AlphaFoldDB" id="A0A381XGK5"/>
<organism evidence="4">
    <name type="scientific">marine metagenome</name>
    <dbReference type="NCBI Taxonomy" id="408172"/>
    <lineage>
        <taxon>unclassified sequences</taxon>
        <taxon>metagenomes</taxon>
        <taxon>ecological metagenomes</taxon>
    </lineage>
</organism>
<dbReference type="InterPro" id="IPR013320">
    <property type="entry name" value="ConA-like_dom_sf"/>
</dbReference>
<dbReference type="SUPFAM" id="SSF49899">
    <property type="entry name" value="Concanavalin A-like lectins/glucanases"/>
    <property type="match status" value="1"/>
</dbReference>
<dbReference type="Pfam" id="PF20254">
    <property type="entry name" value="DMFA2_C"/>
    <property type="match status" value="1"/>
</dbReference>
<dbReference type="InterPro" id="IPR046540">
    <property type="entry name" value="DMFA2_C"/>
</dbReference>
<gene>
    <name evidence="4" type="ORF">METZ01_LOCUS116703</name>
</gene>
<feature type="domain" description="LamG-like jellyroll fold" evidence="3">
    <location>
        <begin position="105"/>
        <end position="246"/>
    </location>
</feature>
<dbReference type="SUPFAM" id="SSF52317">
    <property type="entry name" value="Class I glutamine amidotransferase-like"/>
    <property type="match status" value="1"/>
</dbReference>